<evidence type="ECO:0000313" key="2">
    <source>
        <dbReference type="Proteomes" id="UP000257109"/>
    </source>
</evidence>
<proteinExistence type="predicted"/>
<protein>
    <submittedName>
        <fullName evidence="1">Uncharacterized protein</fullName>
    </submittedName>
</protein>
<feature type="non-terminal residue" evidence="1">
    <location>
        <position position="44"/>
    </location>
</feature>
<reference evidence="1" key="1">
    <citation type="submission" date="2018-05" db="EMBL/GenBank/DDBJ databases">
        <title>Draft genome of Mucuna pruriens seed.</title>
        <authorList>
            <person name="Nnadi N.E."/>
            <person name="Vos R."/>
            <person name="Hasami M.H."/>
            <person name="Devisetty U.K."/>
            <person name="Aguiy J.C."/>
        </authorList>
    </citation>
    <scope>NUCLEOTIDE SEQUENCE [LARGE SCALE GENOMIC DNA]</scope>
    <source>
        <strain evidence="1">JCA_2017</strain>
    </source>
</reference>
<organism evidence="1 2">
    <name type="scientific">Mucuna pruriens</name>
    <name type="common">Velvet bean</name>
    <name type="synonym">Dolichos pruriens</name>
    <dbReference type="NCBI Taxonomy" id="157652"/>
    <lineage>
        <taxon>Eukaryota</taxon>
        <taxon>Viridiplantae</taxon>
        <taxon>Streptophyta</taxon>
        <taxon>Embryophyta</taxon>
        <taxon>Tracheophyta</taxon>
        <taxon>Spermatophyta</taxon>
        <taxon>Magnoliopsida</taxon>
        <taxon>eudicotyledons</taxon>
        <taxon>Gunneridae</taxon>
        <taxon>Pentapetalae</taxon>
        <taxon>rosids</taxon>
        <taxon>fabids</taxon>
        <taxon>Fabales</taxon>
        <taxon>Fabaceae</taxon>
        <taxon>Papilionoideae</taxon>
        <taxon>50 kb inversion clade</taxon>
        <taxon>NPAAA clade</taxon>
        <taxon>indigoferoid/millettioid clade</taxon>
        <taxon>Phaseoleae</taxon>
        <taxon>Mucuna</taxon>
    </lineage>
</organism>
<name>A0A371FMA3_MUCPR</name>
<accession>A0A371FMA3</accession>
<gene>
    <name evidence="1" type="ORF">CR513_40230</name>
</gene>
<sequence length="44" mass="5031">MRFLRGTMDYGTMMLTRSLIQMRENSLVNVFTLDGGAITSWSTK</sequence>
<dbReference type="AlphaFoldDB" id="A0A371FMA3"/>
<dbReference type="Proteomes" id="UP000257109">
    <property type="component" value="Unassembled WGS sequence"/>
</dbReference>
<keyword evidence="2" id="KW-1185">Reference proteome</keyword>
<dbReference type="EMBL" id="QJKJ01008564">
    <property type="protein sequence ID" value="RDX79362.1"/>
    <property type="molecule type" value="Genomic_DNA"/>
</dbReference>
<comment type="caution">
    <text evidence="1">The sequence shown here is derived from an EMBL/GenBank/DDBJ whole genome shotgun (WGS) entry which is preliminary data.</text>
</comment>
<evidence type="ECO:0000313" key="1">
    <source>
        <dbReference type="EMBL" id="RDX79362.1"/>
    </source>
</evidence>